<dbReference type="EMBL" id="JANBVO010000020">
    <property type="protein sequence ID" value="KAJ9142911.1"/>
    <property type="molecule type" value="Genomic_DNA"/>
</dbReference>
<protein>
    <submittedName>
        <fullName evidence="2">Subtilisin-like serine protease</fullName>
    </submittedName>
</protein>
<sequence>MGTHRNLAPPFSIQLLDGSNAGPADGAPESNSWLRSLLPASYRTDSDSLATPRCNVTECIERELDLRRLQRIHRWLWVAGRPMPPRALHYQLLLGREIFVTEQMDMHLVQRADRIFLKPVPRFLLEPRVWSDYLSCVPGCRCSKERAEGGVSTPSSGRDCDRRGLRKRALGFLFSYAALIAHESDFFIAVEKRLLPVEVTWPGWRTLVEELRVERIFPDIDDRFVYGELRLTRLNMIYSLSQPPHLRGYMPIWQQYGTFFMDNLNWVASAAVGIFIVLTAMQVGLATSLADSHAFRSASYGFTVFTLVAFLVAFGLLIVAFCYMLIGSWVVTVAYKKRRLHAIQTRLGES</sequence>
<feature type="transmembrane region" description="Helical" evidence="1">
    <location>
        <begin position="305"/>
        <end position="331"/>
    </location>
</feature>
<keyword evidence="1" id="KW-0472">Membrane</keyword>
<reference evidence="2" key="1">
    <citation type="submission" date="2022-07" db="EMBL/GenBank/DDBJ databases">
        <title>Fungi with potential for degradation of polypropylene.</title>
        <authorList>
            <person name="Gostincar C."/>
        </authorList>
    </citation>
    <scope>NUCLEOTIDE SEQUENCE</scope>
    <source>
        <strain evidence="2">EXF-13308</strain>
    </source>
</reference>
<comment type="caution">
    <text evidence="2">The sequence shown here is derived from an EMBL/GenBank/DDBJ whole genome shotgun (WGS) entry which is preliminary data.</text>
</comment>
<gene>
    <name evidence="2" type="ORF">NKR23_g6787</name>
</gene>
<name>A0AA38RCS7_9PEZI</name>
<organism evidence="2 3">
    <name type="scientific">Pleurostoma richardsiae</name>
    <dbReference type="NCBI Taxonomy" id="41990"/>
    <lineage>
        <taxon>Eukaryota</taxon>
        <taxon>Fungi</taxon>
        <taxon>Dikarya</taxon>
        <taxon>Ascomycota</taxon>
        <taxon>Pezizomycotina</taxon>
        <taxon>Sordariomycetes</taxon>
        <taxon>Sordariomycetidae</taxon>
        <taxon>Calosphaeriales</taxon>
        <taxon>Pleurostomataceae</taxon>
        <taxon>Pleurostoma</taxon>
    </lineage>
</organism>
<keyword evidence="2" id="KW-0378">Hydrolase</keyword>
<evidence type="ECO:0000313" key="2">
    <source>
        <dbReference type="EMBL" id="KAJ9142911.1"/>
    </source>
</evidence>
<dbReference type="InterPro" id="IPR046536">
    <property type="entry name" value="DUF6601"/>
</dbReference>
<keyword evidence="2" id="KW-0645">Protease</keyword>
<dbReference type="AlphaFoldDB" id="A0AA38RCS7"/>
<dbReference type="GO" id="GO:0006508">
    <property type="term" value="P:proteolysis"/>
    <property type="evidence" value="ECO:0007669"/>
    <property type="project" value="UniProtKB-KW"/>
</dbReference>
<dbReference type="Pfam" id="PF20246">
    <property type="entry name" value="DUF6601"/>
    <property type="match status" value="1"/>
</dbReference>
<dbReference type="PANTHER" id="PTHR34414">
    <property type="entry name" value="HET DOMAIN-CONTAINING PROTEIN-RELATED"/>
    <property type="match status" value="1"/>
</dbReference>
<dbReference type="Proteomes" id="UP001174694">
    <property type="component" value="Unassembled WGS sequence"/>
</dbReference>
<keyword evidence="1" id="KW-1133">Transmembrane helix</keyword>
<proteinExistence type="predicted"/>
<evidence type="ECO:0000256" key="1">
    <source>
        <dbReference type="SAM" id="Phobius"/>
    </source>
</evidence>
<dbReference type="GO" id="GO:0008233">
    <property type="term" value="F:peptidase activity"/>
    <property type="evidence" value="ECO:0007669"/>
    <property type="project" value="UniProtKB-KW"/>
</dbReference>
<feature type="transmembrane region" description="Helical" evidence="1">
    <location>
        <begin position="264"/>
        <end position="285"/>
    </location>
</feature>
<keyword evidence="1" id="KW-0812">Transmembrane</keyword>
<evidence type="ECO:0000313" key="3">
    <source>
        <dbReference type="Proteomes" id="UP001174694"/>
    </source>
</evidence>
<dbReference type="PANTHER" id="PTHR34414:SF1">
    <property type="entry name" value="SUBTILISIN-LIKE SERINE PROTEASE"/>
    <property type="match status" value="1"/>
</dbReference>
<keyword evidence="3" id="KW-1185">Reference proteome</keyword>
<accession>A0AA38RCS7</accession>